<protein>
    <submittedName>
        <fullName evidence="1">Uncharacterized protein</fullName>
    </submittedName>
</protein>
<dbReference type="EMBL" id="PTQR01000081">
    <property type="protein sequence ID" value="TKX21402.1"/>
    <property type="molecule type" value="Genomic_DNA"/>
</dbReference>
<gene>
    <name evidence="1" type="ORF">C1H76_6476</name>
</gene>
<evidence type="ECO:0000313" key="1">
    <source>
        <dbReference type="EMBL" id="TKX21402.1"/>
    </source>
</evidence>
<name>A0A4V6DWQ6_9PEZI</name>
<organism evidence="1 2">
    <name type="scientific">Elsinoe australis</name>
    <dbReference type="NCBI Taxonomy" id="40998"/>
    <lineage>
        <taxon>Eukaryota</taxon>
        <taxon>Fungi</taxon>
        <taxon>Dikarya</taxon>
        <taxon>Ascomycota</taxon>
        <taxon>Pezizomycotina</taxon>
        <taxon>Dothideomycetes</taxon>
        <taxon>Dothideomycetidae</taxon>
        <taxon>Myriangiales</taxon>
        <taxon>Elsinoaceae</taxon>
        <taxon>Elsinoe</taxon>
    </lineage>
</organism>
<accession>A0A4V6DWQ6</accession>
<dbReference type="Proteomes" id="UP000308133">
    <property type="component" value="Unassembled WGS sequence"/>
</dbReference>
<dbReference type="AlphaFoldDB" id="A0A4V6DWQ6"/>
<evidence type="ECO:0000313" key="2">
    <source>
        <dbReference type="Proteomes" id="UP000308133"/>
    </source>
</evidence>
<proteinExistence type="predicted"/>
<reference evidence="1 2" key="1">
    <citation type="submission" date="2018-02" db="EMBL/GenBank/DDBJ databases">
        <title>Draft genome sequences of Elsinoe sp., causing black scab on jojoba.</title>
        <authorList>
            <person name="Stodart B."/>
            <person name="Jeffress S."/>
            <person name="Ash G."/>
            <person name="Arun Chinnappa K."/>
        </authorList>
    </citation>
    <scope>NUCLEOTIDE SEQUENCE [LARGE SCALE GENOMIC DNA]</scope>
    <source>
        <strain evidence="1 2">Hillstone_2</strain>
    </source>
</reference>
<sequence length="152" mass="17275">MAPTLQDLRQDDSLWWRITVFLFDLRHFKEKAASQARLDDIVDASYLGEPYFTNDQVVMLKSTVLSGGETLAASIQATLDERLERRIKKRAESSDYRVCAAHDLAPVFEKAFEANSKELARNQRFVDLVETHGLEVPSDWRSVVGVCKGEQV</sequence>
<comment type="caution">
    <text evidence="1">The sequence shown here is derived from an EMBL/GenBank/DDBJ whole genome shotgun (WGS) entry which is preliminary data.</text>
</comment>